<keyword evidence="4 7" id="KW-0812">Transmembrane</keyword>
<feature type="transmembrane region" description="Helical" evidence="7">
    <location>
        <begin position="417"/>
        <end position="440"/>
    </location>
</feature>
<dbReference type="RefSeq" id="WP_370397130.1">
    <property type="nucleotide sequence ID" value="NZ_JALBUT010000005.1"/>
</dbReference>
<evidence type="ECO:0000313" key="9">
    <source>
        <dbReference type="Proteomes" id="UP001275932"/>
    </source>
</evidence>
<name>A0ABU4WGJ5_9BACT</name>
<evidence type="ECO:0000256" key="7">
    <source>
        <dbReference type="SAM" id="Phobius"/>
    </source>
</evidence>
<feature type="transmembrane region" description="Helical" evidence="7">
    <location>
        <begin position="237"/>
        <end position="262"/>
    </location>
</feature>
<feature type="transmembrane region" description="Helical" evidence="7">
    <location>
        <begin position="166"/>
        <end position="189"/>
    </location>
</feature>
<dbReference type="PIRSF" id="PIRSF006603">
    <property type="entry name" value="DinF"/>
    <property type="match status" value="1"/>
</dbReference>
<evidence type="ECO:0000256" key="6">
    <source>
        <dbReference type="ARBA" id="ARBA00023136"/>
    </source>
</evidence>
<feature type="transmembrane region" description="Helical" evidence="7">
    <location>
        <begin position="195"/>
        <end position="216"/>
    </location>
</feature>
<organism evidence="8 9">
    <name type="scientific">Intestinicryptomonas porci</name>
    <dbReference type="NCBI Taxonomy" id="2926320"/>
    <lineage>
        <taxon>Bacteria</taxon>
        <taxon>Pseudomonadati</taxon>
        <taxon>Verrucomicrobiota</taxon>
        <taxon>Opitutia</taxon>
        <taxon>Opitutales</taxon>
        <taxon>Intestinicryptomonaceae</taxon>
        <taxon>Intestinicryptomonas</taxon>
    </lineage>
</organism>
<comment type="subcellular location">
    <subcellularLocation>
        <location evidence="1">Cell membrane</location>
        <topology evidence="1">Multi-pass membrane protein</topology>
    </subcellularLocation>
</comment>
<evidence type="ECO:0000313" key="8">
    <source>
        <dbReference type="EMBL" id="MDX8415685.1"/>
    </source>
</evidence>
<evidence type="ECO:0000256" key="2">
    <source>
        <dbReference type="ARBA" id="ARBA00022448"/>
    </source>
</evidence>
<accession>A0ABU4WGJ5</accession>
<dbReference type="PANTHER" id="PTHR43823">
    <property type="entry name" value="SPORULATION PROTEIN YKVU"/>
    <property type="match status" value="1"/>
</dbReference>
<gene>
    <name evidence="8" type="ORF">MOX91_05765</name>
</gene>
<keyword evidence="5 7" id="KW-1133">Transmembrane helix</keyword>
<keyword evidence="9" id="KW-1185">Reference proteome</keyword>
<feature type="transmembrane region" description="Helical" evidence="7">
    <location>
        <begin position="390"/>
        <end position="411"/>
    </location>
</feature>
<evidence type="ECO:0000256" key="5">
    <source>
        <dbReference type="ARBA" id="ARBA00022989"/>
    </source>
</evidence>
<feature type="transmembrane region" description="Helical" evidence="7">
    <location>
        <begin position="12"/>
        <end position="37"/>
    </location>
</feature>
<dbReference type="InterPro" id="IPR051327">
    <property type="entry name" value="MATE_MepA_subfamily"/>
</dbReference>
<dbReference type="Pfam" id="PF01554">
    <property type="entry name" value="MatE"/>
    <property type="match status" value="2"/>
</dbReference>
<dbReference type="InterPro" id="IPR002528">
    <property type="entry name" value="MATE_fam"/>
</dbReference>
<dbReference type="EMBL" id="JALBUT010000005">
    <property type="protein sequence ID" value="MDX8415685.1"/>
    <property type="molecule type" value="Genomic_DNA"/>
</dbReference>
<feature type="transmembrane region" description="Helical" evidence="7">
    <location>
        <begin position="362"/>
        <end position="383"/>
    </location>
</feature>
<keyword evidence="6 7" id="KW-0472">Membrane</keyword>
<sequence>MSLGERRLAEGAMLPLFVRFAVPGIMSLLFFGIQILINGALIGNFVGADALASMNLILPVFGLTVSFCIVLNVGAQCIVGLRLGERDYAGANGAFFSGFVLTLAATLSWAVFSYFFSVEVSRFMGADEKLLSDCSVYLKISAISMPMTSLVFYLSGAFRAQGRPMFSFFIMVLMVVVHLVSDLFFIVYLKMGLVGAAYATIFGGAAGLLFSLPTFFKRASTLSLFKGGFSLKTSLMMLYNGSSEGMSELTVNLMIIIFNYVMMKSLGSAGVAAFTAVNYLSFVAAAFFIGLTDGMRSIISYNYGMKNSDRVFGALKLAAAVVGLLGIAFWAFIFLFNDFAIGLFFSDKEAEVIALAKGGAKIFSFAFLMQGLNILASAYFTAIGNAKISLVISFLKGFAFTVIAVFALQYFFGVDGIWAAVPTGEFMTLFVSFTLMFKALSSLKKGDFKQYA</sequence>
<dbReference type="PANTHER" id="PTHR43823:SF3">
    <property type="entry name" value="MULTIDRUG EXPORT PROTEIN MEPA"/>
    <property type="match status" value="1"/>
</dbReference>
<keyword evidence="3" id="KW-1003">Cell membrane</keyword>
<keyword evidence="2" id="KW-0813">Transport</keyword>
<comment type="caution">
    <text evidence="8">The sequence shown here is derived from an EMBL/GenBank/DDBJ whole genome shotgun (WGS) entry which is preliminary data.</text>
</comment>
<protein>
    <submittedName>
        <fullName evidence="8">MATE family efflux transporter</fullName>
    </submittedName>
</protein>
<feature type="transmembrane region" description="Helical" evidence="7">
    <location>
        <begin position="93"/>
        <end position="116"/>
    </location>
</feature>
<proteinExistence type="predicted"/>
<evidence type="ECO:0000256" key="1">
    <source>
        <dbReference type="ARBA" id="ARBA00004651"/>
    </source>
</evidence>
<feature type="transmembrane region" description="Helical" evidence="7">
    <location>
        <begin position="57"/>
        <end position="81"/>
    </location>
</feature>
<reference evidence="8 9" key="1">
    <citation type="submission" date="2022-03" db="EMBL/GenBank/DDBJ databases">
        <title>Novel taxa within the pig intestine.</title>
        <authorList>
            <person name="Wylensek D."/>
            <person name="Bishof K."/>
            <person name="Afrizal A."/>
            <person name="Clavel T."/>
        </authorList>
    </citation>
    <scope>NUCLEOTIDE SEQUENCE [LARGE SCALE GENOMIC DNA]</scope>
    <source>
        <strain evidence="8 9">CLA-KB-P66</strain>
    </source>
</reference>
<dbReference type="InterPro" id="IPR048279">
    <property type="entry name" value="MdtK-like"/>
</dbReference>
<feature type="transmembrane region" description="Helical" evidence="7">
    <location>
        <begin position="136"/>
        <end position="154"/>
    </location>
</feature>
<evidence type="ECO:0000256" key="4">
    <source>
        <dbReference type="ARBA" id="ARBA00022692"/>
    </source>
</evidence>
<evidence type="ECO:0000256" key="3">
    <source>
        <dbReference type="ARBA" id="ARBA00022475"/>
    </source>
</evidence>
<feature type="transmembrane region" description="Helical" evidence="7">
    <location>
        <begin position="311"/>
        <end position="336"/>
    </location>
</feature>
<dbReference type="Proteomes" id="UP001275932">
    <property type="component" value="Unassembled WGS sequence"/>
</dbReference>
<feature type="transmembrane region" description="Helical" evidence="7">
    <location>
        <begin position="268"/>
        <end position="291"/>
    </location>
</feature>